<comment type="caution">
    <text evidence="1">The sequence shown here is derived from an EMBL/GenBank/DDBJ whole genome shotgun (WGS) entry which is preliminary data.</text>
</comment>
<organism evidence="1 3">
    <name type="scientific">Rotaria sordida</name>
    <dbReference type="NCBI Taxonomy" id="392033"/>
    <lineage>
        <taxon>Eukaryota</taxon>
        <taxon>Metazoa</taxon>
        <taxon>Spiralia</taxon>
        <taxon>Gnathifera</taxon>
        <taxon>Rotifera</taxon>
        <taxon>Eurotatoria</taxon>
        <taxon>Bdelloidea</taxon>
        <taxon>Philodinida</taxon>
        <taxon>Philodinidae</taxon>
        <taxon>Rotaria</taxon>
    </lineage>
</organism>
<evidence type="ECO:0000313" key="1">
    <source>
        <dbReference type="EMBL" id="CAF1174626.1"/>
    </source>
</evidence>
<proteinExistence type="predicted"/>
<dbReference type="Proteomes" id="UP000663836">
    <property type="component" value="Unassembled WGS sequence"/>
</dbReference>
<evidence type="ECO:0000313" key="2">
    <source>
        <dbReference type="EMBL" id="CAF4177477.1"/>
    </source>
</evidence>
<sequence>MRSNDRWHEISHALQNGHVFFTEDKKTHSFGYAGESEFTSLAFVDRGTSFMSYTLHTIYHGAFVRTKDFFKIESSNKQPWSIARFLPLINLDLQNIRYPSTTTRAPRRYLSASVHGTKRLGSELLTNLQLFQQTYFASKTHCSSSNLSTFIEYLETKKSLSSTTNIK</sequence>
<dbReference type="Proteomes" id="UP000663864">
    <property type="component" value="Unassembled WGS sequence"/>
</dbReference>
<protein>
    <submittedName>
        <fullName evidence="1">Uncharacterized protein</fullName>
    </submittedName>
</protein>
<gene>
    <name evidence="2" type="ORF">JBS370_LOCUS35332</name>
    <name evidence="1" type="ORF">ZHD862_LOCUS21408</name>
</gene>
<dbReference type="EMBL" id="CAJNOT010001273">
    <property type="protein sequence ID" value="CAF1174626.1"/>
    <property type="molecule type" value="Genomic_DNA"/>
</dbReference>
<dbReference type="EMBL" id="CAJOBD010012188">
    <property type="protein sequence ID" value="CAF4177477.1"/>
    <property type="molecule type" value="Genomic_DNA"/>
</dbReference>
<dbReference type="AlphaFoldDB" id="A0A814UH48"/>
<reference evidence="1" key="1">
    <citation type="submission" date="2021-02" db="EMBL/GenBank/DDBJ databases">
        <authorList>
            <person name="Nowell W R."/>
        </authorList>
    </citation>
    <scope>NUCLEOTIDE SEQUENCE</scope>
</reference>
<accession>A0A814UH48</accession>
<name>A0A814UH48_9BILA</name>
<evidence type="ECO:0000313" key="3">
    <source>
        <dbReference type="Proteomes" id="UP000663864"/>
    </source>
</evidence>